<evidence type="ECO:0000256" key="3">
    <source>
        <dbReference type="ARBA" id="ARBA00012753"/>
    </source>
</evidence>
<dbReference type="GO" id="GO:0030170">
    <property type="term" value="F:pyridoxal phosphate binding"/>
    <property type="evidence" value="ECO:0007669"/>
    <property type="project" value="InterPro"/>
</dbReference>
<dbReference type="PANTHER" id="PTHR46383:SF1">
    <property type="entry name" value="ASPARTATE AMINOTRANSFERASE"/>
    <property type="match status" value="1"/>
</dbReference>
<dbReference type="Gene3D" id="3.40.640.10">
    <property type="entry name" value="Type I PLP-dependent aspartate aminotransferase-like (Major domain)"/>
    <property type="match status" value="1"/>
</dbReference>
<dbReference type="InterPro" id="IPR004839">
    <property type="entry name" value="Aminotransferase_I/II_large"/>
</dbReference>
<dbReference type="AlphaFoldDB" id="A0A2C9DDS2"/>
<evidence type="ECO:0000256" key="6">
    <source>
        <dbReference type="ARBA" id="ARBA00022898"/>
    </source>
</evidence>
<keyword evidence="5 9" id="KW-0808">Transferase</keyword>
<sequence length="402" mass="43009">MDGFADSLRRAAVEAPASGIVEVMNHGFGRPGMIALWAGEGDLATPAFICEAATRSLAAGETFYTYQTGIPDLREALARYHDRTYGSLFGRPFDPARFIVTGSGMQAIQLAIAAIAGAGDEILVPTPAWPNVAGAFSVAGGRPVEVPMTPDPVAGWSLDLDRLEAAITPATRAIFINSPSNPTGWTADRETLAAILALARKHGLWIIADEVYGRFVYDGVDVAPSFYDLIDESDRLIFVNTMSKNWAMTGWRVGWISAPPAIIDLLANLLQYSTSGVAVFMQRAAVAALDRGDDFIAHQVARARRGRDLVHRVLTATGRVHAPPPKGAFYYFFAIDGEPDTRRLGLRLVDEANIGLAPGTAFGEAGAGYMRLCFARGEESLGAAADRLARWLEATGKQAPAA</sequence>
<dbReference type="GO" id="GO:0006520">
    <property type="term" value="P:amino acid metabolic process"/>
    <property type="evidence" value="ECO:0007669"/>
    <property type="project" value="InterPro"/>
</dbReference>
<gene>
    <name evidence="9" type="primary">aspC_3</name>
    <name evidence="9" type="ORF">HDIA_4779</name>
</gene>
<dbReference type="OrthoDB" id="9804407at2"/>
<name>A0A2C9DDS2_9HYPH</name>
<dbReference type="InterPro" id="IPR050596">
    <property type="entry name" value="AspAT/PAT-like"/>
</dbReference>
<feature type="domain" description="Aminotransferase class I/classII large" evidence="8">
    <location>
        <begin position="34"/>
        <end position="386"/>
    </location>
</feature>
<reference evidence="10" key="1">
    <citation type="submission" date="2017-09" db="EMBL/GenBank/DDBJ databases">
        <title>Genome sequence of Nannocystis excedens DSM 71.</title>
        <authorList>
            <person name="Blom J."/>
        </authorList>
    </citation>
    <scope>NUCLEOTIDE SEQUENCE [LARGE SCALE GENOMIC DNA]</scope>
    <source>
        <strain evidence="10">type strain: E19</strain>
    </source>
</reference>
<comment type="similarity">
    <text evidence="2">Belongs to the class-I pyridoxal-phosphate-dependent aminotransferase family.</text>
</comment>
<evidence type="ECO:0000256" key="5">
    <source>
        <dbReference type="ARBA" id="ARBA00022679"/>
    </source>
</evidence>
<accession>A0A2C9DDS2</accession>
<dbReference type="Proteomes" id="UP000223606">
    <property type="component" value="Chromosome 1"/>
</dbReference>
<dbReference type="PRINTS" id="PR00753">
    <property type="entry name" value="ACCSYNTHASE"/>
</dbReference>
<evidence type="ECO:0000313" key="9">
    <source>
        <dbReference type="EMBL" id="SON58320.1"/>
    </source>
</evidence>
<dbReference type="CDD" id="cd00609">
    <property type="entry name" value="AAT_like"/>
    <property type="match status" value="1"/>
</dbReference>
<dbReference type="EC" id="2.6.1.1" evidence="3"/>
<protein>
    <recommendedName>
        <fullName evidence="3">aspartate transaminase</fullName>
        <ecNumber evidence="3">2.6.1.1</ecNumber>
    </recommendedName>
</protein>
<dbReference type="KEGG" id="hdi:HDIA_4779"/>
<dbReference type="EMBL" id="LT960614">
    <property type="protein sequence ID" value="SON58320.1"/>
    <property type="molecule type" value="Genomic_DNA"/>
</dbReference>
<evidence type="ECO:0000256" key="1">
    <source>
        <dbReference type="ARBA" id="ARBA00001933"/>
    </source>
</evidence>
<dbReference type="InterPro" id="IPR015424">
    <property type="entry name" value="PyrdxlP-dep_Trfase"/>
</dbReference>
<comment type="cofactor">
    <cofactor evidence="1">
        <name>pyridoxal 5'-phosphate</name>
        <dbReference type="ChEBI" id="CHEBI:597326"/>
    </cofactor>
</comment>
<keyword evidence="4 9" id="KW-0032">Aminotransferase</keyword>
<evidence type="ECO:0000313" key="10">
    <source>
        <dbReference type="Proteomes" id="UP000223606"/>
    </source>
</evidence>
<dbReference type="SUPFAM" id="SSF53383">
    <property type="entry name" value="PLP-dependent transferases"/>
    <property type="match status" value="1"/>
</dbReference>
<dbReference type="RefSeq" id="WP_099558532.1">
    <property type="nucleotide sequence ID" value="NZ_LT960614.1"/>
</dbReference>
<dbReference type="PANTHER" id="PTHR46383">
    <property type="entry name" value="ASPARTATE AMINOTRANSFERASE"/>
    <property type="match status" value="1"/>
</dbReference>
<comment type="catalytic activity">
    <reaction evidence="7">
        <text>L-aspartate + 2-oxoglutarate = oxaloacetate + L-glutamate</text>
        <dbReference type="Rhea" id="RHEA:21824"/>
        <dbReference type="ChEBI" id="CHEBI:16452"/>
        <dbReference type="ChEBI" id="CHEBI:16810"/>
        <dbReference type="ChEBI" id="CHEBI:29985"/>
        <dbReference type="ChEBI" id="CHEBI:29991"/>
        <dbReference type="EC" id="2.6.1.1"/>
    </reaction>
</comment>
<dbReference type="GO" id="GO:0004069">
    <property type="term" value="F:L-aspartate:2-oxoglutarate aminotransferase activity"/>
    <property type="evidence" value="ECO:0007669"/>
    <property type="project" value="UniProtKB-EC"/>
</dbReference>
<dbReference type="InterPro" id="IPR015422">
    <property type="entry name" value="PyrdxlP-dep_Trfase_small"/>
</dbReference>
<organism evidence="9 10">
    <name type="scientific">Hartmannibacter diazotrophicus</name>
    <dbReference type="NCBI Taxonomy" id="1482074"/>
    <lineage>
        <taxon>Bacteria</taxon>
        <taxon>Pseudomonadati</taxon>
        <taxon>Pseudomonadota</taxon>
        <taxon>Alphaproteobacteria</taxon>
        <taxon>Hyphomicrobiales</taxon>
        <taxon>Pleomorphomonadaceae</taxon>
        <taxon>Hartmannibacter</taxon>
    </lineage>
</organism>
<proteinExistence type="inferred from homology"/>
<keyword evidence="6" id="KW-0663">Pyridoxal phosphate</keyword>
<evidence type="ECO:0000256" key="2">
    <source>
        <dbReference type="ARBA" id="ARBA00007441"/>
    </source>
</evidence>
<dbReference type="InterPro" id="IPR015421">
    <property type="entry name" value="PyrdxlP-dep_Trfase_major"/>
</dbReference>
<evidence type="ECO:0000256" key="4">
    <source>
        <dbReference type="ARBA" id="ARBA00022576"/>
    </source>
</evidence>
<dbReference type="Gene3D" id="3.90.1150.10">
    <property type="entry name" value="Aspartate Aminotransferase, domain 1"/>
    <property type="match status" value="1"/>
</dbReference>
<evidence type="ECO:0000259" key="8">
    <source>
        <dbReference type="Pfam" id="PF00155"/>
    </source>
</evidence>
<dbReference type="Pfam" id="PF00155">
    <property type="entry name" value="Aminotran_1_2"/>
    <property type="match status" value="1"/>
</dbReference>
<evidence type="ECO:0000256" key="7">
    <source>
        <dbReference type="ARBA" id="ARBA00049185"/>
    </source>
</evidence>
<dbReference type="NCBIfam" id="NF004770">
    <property type="entry name" value="PRK06108.1"/>
    <property type="match status" value="1"/>
</dbReference>
<keyword evidence="10" id="KW-1185">Reference proteome</keyword>